<comment type="subcellular location">
    <subcellularLocation>
        <location evidence="1">Early endosome</location>
    </subcellularLocation>
    <subcellularLocation>
        <location evidence="2">Late endosome</location>
    </subcellularLocation>
</comment>
<accession>A0A6A4VGX5</accession>
<dbReference type="GO" id="GO:0141039">
    <property type="term" value="F:phosphatidylinositol 3-kinase inhibitor activity"/>
    <property type="evidence" value="ECO:0007669"/>
    <property type="project" value="InterPro"/>
</dbReference>
<dbReference type="PANTHER" id="PTHR13083">
    <property type="entry name" value="WD REPEAT-CONTAINING PROTEIN 91"/>
    <property type="match status" value="1"/>
</dbReference>
<dbReference type="GO" id="GO:0031902">
    <property type="term" value="C:late endosome membrane"/>
    <property type="evidence" value="ECO:0007669"/>
    <property type="project" value="TreeGrafter"/>
</dbReference>
<dbReference type="EMBL" id="VIIS01001946">
    <property type="protein sequence ID" value="KAF0290550.1"/>
    <property type="molecule type" value="Genomic_DNA"/>
</dbReference>
<dbReference type="GO" id="GO:0031901">
    <property type="term" value="C:early endosome membrane"/>
    <property type="evidence" value="ECO:0007669"/>
    <property type="project" value="TreeGrafter"/>
</dbReference>
<keyword evidence="7" id="KW-1185">Reference proteome</keyword>
<reference evidence="6 7" key="1">
    <citation type="submission" date="2019-07" db="EMBL/GenBank/DDBJ databases">
        <title>Draft genome assembly of a fouling barnacle, Amphibalanus amphitrite (Darwin, 1854): The first reference genome for Thecostraca.</title>
        <authorList>
            <person name="Kim W."/>
        </authorList>
    </citation>
    <scope>NUCLEOTIDE SEQUENCE [LARGE SCALE GENOMIC DNA]</scope>
    <source>
        <strain evidence="6">SNU_AA5</strain>
        <tissue evidence="6">Soma without cirri and trophi</tissue>
    </source>
</reference>
<sequence length="233" mass="26935">MAHIQFTDTLVREYLVSRGFAIALKSFDSDAKASKDHGFRVDKIMEILMYSVQNLELQQLRTMWSHLDKHIFRHLEAHQIIAARDLGIALMRRYVVQAASSTETAGNRNRDKVHEFFEKMAPEIHNRPEWRDWFALPFLKAPEDHPTFSVFFSRQWQDTLAVSLHNFLAIVFQCMPRPTLAQYQEDSALMLQLQRENMDLRSRLEALTGAGAAPPPELLPAQPIMDDFNVVAQ</sequence>
<comment type="similarity">
    <text evidence="3">Belongs to the WD repeat WDR91 family.</text>
</comment>
<evidence type="ECO:0000256" key="2">
    <source>
        <dbReference type="ARBA" id="ARBA00004603"/>
    </source>
</evidence>
<dbReference type="GO" id="GO:0045022">
    <property type="term" value="P:early endosome to late endosome transport"/>
    <property type="evidence" value="ECO:0007669"/>
    <property type="project" value="InterPro"/>
</dbReference>
<dbReference type="OrthoDB" id="193023at2759"/>
<gene>
    <name evidence="6" type="primary">wdr91_1</name>
    <name evidence="6" type="ORF">FJT64_011261</name>
</gene>
<evidence type="ECO:0000256" key="4">
    <source>
        <dbReference type="ARBA" id="ARBA00022753"/>
    </source>
</evidence>
<dbReference type="InterPro" id="IPR056327">
    <property type="entry name" value="ARMC9_CTLH-like_dom"/>
</dbReference>
<comment type="caution">
    <text evidence="6">The sequence shown here is derived from an EMBL/GenBank/DDBJ whole genome shotgun (WGS) entry which is preliminary data.</text>
</comment>
<organism evidence="6 7">
    <name type="scientific">Amphibalanus amphitrite</name>
    <name type="common">Striped barnacle</name>
    <name type="synonym">Balanus amphitrite</name>
    <dbReference type="NCBI Taxonomy" id="1232801"/>
    <lineage>
        <taxon>Eukaryota</taxon>
        <taxon>Metazoa</taxon>
        <taxon>Ecdysozoa</taxon>
        <taxon>Arthropoda</taxon>
        <taxon>Crustacea</taxon>
        <taxon>Multicrustacea</taxon>
        <taxon>Cirripedia</taxon>
        <taxon>Thoracica</taxon>
        <taxon>Thoracicalcarea</taxon>
        <taxon>Balanomorpha</taxon>
        <taxon>Balanoidea</taxon>
        <taxon>Balanidae</taxon>
        <taxon>Amphibalaninae</taxon>
        <taxon>Amphibalanus</taxon>
    </lineage>
</organism>
<evidence type="ECO:0000313" key="7">
    <source>
        <dbReference type="Proteomes" id="UP000440578"/>
    </source>
</evidence>
<dbReference type="GO" id="GO:0051898">
    <property type="term" value="P:negative regulation of phosphatidylinositol 3-kinase/protein kinase B signal transduction"/>
    <property type="evidence" value="ECO:0007669"/>
    <property type="project" value="InterPro"/>
</dbReference>
<feature type="domain" description="ARMC9 CTLH-like" evidence="5">
    <location>
        <begin position="52"/>
        <end position="174"/>
    </location>
</feature>
<dbReference type="Proteomes" id="UP000440578">
    <property type="component" value="Unassembled WGS sequence"/>
</dbReference>
<dbReference type="AlphaFoldDB" id="A0A6A4VGX5"/>
<dbReference type="Pfam" id="PF23138">
    <property type="entry name" value="CTLH_Armc9"/>
    <property type="match status" value="1"/>
</dbReference>
<name>A0A6A4VGX5_AMPAM</name>
<protein>
    <submittedName>
        <fullName evidence="6">WD repeat-containing protein 91</fullName>
    </submittedName>
</protein>
<proteinExistence type="inferred from homology"/>
<evidence type="ECO:0000256" key="3">
    <source>
        <dbReference type="ARBA" id="ARBA00006128"/>
    </source>
</evidence>
<dbReference type="InterPro" id="IPR039724">
    <property type="entry name" value="WDR91"/>
</dbReference>
<evidence type="ECO:0000256" key="1">
    <source>
        <dbReference type="ARBA" id="ARBA00004412"/>
    </source>
</evidence>
<dbReference type="PANTHER" id="PTHR13083:SF3">
    <property type="entry name" value="WD REPEAT-CONTAINING PROTEIN 91"/>
    <property type="match status" value="1"/>
</dbReference>
<evidence type="ECO:0000259" key="5">
    <source>
        <dbReference type="Pfam" id="PF23138"/>
    </source>
</evidence>
<evidence type="ECO:0000313" key="6">
    <source>
        <dbReference type="EMBL" id="KAF0290550.1"/>
    </source>
</evidence>
<keyword evidence="4" id="KW-0967">Endosome</keyword>